<dbReference type="AlphaFoldDB" id="A0A2A2K2E5"/>
<gene>
    <name evidence="1" type="ORF">WR25_12609</name>
</gene>
<protein>
    <submittedName>
        <fullName evidence="1">Uncharacterized protein</fullName>
    </submittedName>
</protein>
<sequence>MAKRARDALISTDRLRGVRIRRRREHNRLVLVHEHTPVHVGMNGPCQHLAFYVSTQGDIVFWALRMGDSNNVLLDDGAFIQVGGDEVRGCTDQLHASLEGLLVGAAAFERREERVMDVDDPPRHLLAHFVRQNLHVTGEYDQLCTRLADDAHLCCFSFSLVLLGHLNMVVGNTMPFDHLLEIQVVGDHTDNIDWQGADAPAIQQVVQAMAETGNHQNDFALGALIEEFELHLVFINKGLELFSQIFKRLAFFRTEGNTHEVVVGALIVELCAVADVAAARRQEAGDVSCDATDRRASYSQYIIIFSLGHLGSP</sequence>
<reference evidence="1 2" key="1">
    <citation type="journal article" date="2017" name="Curr. Biol.">
        <title>Genome architecture and evolution of a unichromosomal asexual nematode.</title>
        <authorList>
            <person name="Fradin H."/>
            <person name="Zegar C."/>
            <person name="Gutwein M."/>
            <person name="Lucas J."/>
            <person name="Kovtun M."/>
            <person name="Corcoran D."/>
            <person name="Baugh L.R."/>
            <person name="Kiontke K."/>
            <person name="Gunsalus K."/>
            <person name="Fitch D.H."/>
            <person name="Piano F."/>
        </authorList>
    </citation>
    <scope>NUCLEOTIDE SEQUENCE [LARGE SCALE GENOMIC DNA]</scope>
    <source>
        <strain evidence="1">PF1309</strain>
    </source>
</reference>
<evidence type="ECO:0000313" key="2">
    <source>
        <dbReference type="Proteomes" id="UP000218231"/>
    </source>
</evidence>
<evidence type="ECO:0000313" key="1">
    <source>
        <dbReference type="EMBL" id="PAV68060.1"/>
    </source>
</evidence>
<keyword evidence="2" id="KW-1185">Reference proteome</keyword>
<dbReference type="EMBL" id="LIAE01009829">
    <property type="protein sequence ID" value="PAV68060.1"/>
    <property type="molecule type" value="Genomic_DNA"/>
</dbReference>
<comment type="caution">
    <text evidence="1">The sequence shown here is derived from an EMBL/GenBank/DDBJ whole genome shotgun (WGS) entry which is preliminary data.</text>
</comment>
<name>A0A2A2K2E5_9BILA</name>
<dbReference type="Proteomes" id="UP000218231">
    <property type="component" value="Unassembled WGS sequence"/>
</dbReference>
<accession>A0A2A2K2E5</accession>
<proteinExistence type="predicted"/>
<organism evidence="1 2">
    <name type="scientific">Diploscapter pachys</name>
    <dbReference type="NCBI Taxonomy" id="2018661"/>
    <lineage>
        <taxon>Eukaryota</taxon>
        <taxon>Metazoa</taxon>
        <taxon>Ecdysozoa</taxon>
        <taxon>Nematoda</taxon>
        <taxon>Chromadorea</taxon>
        <taxon>Rhabditida</taxon>
        <taxon>Rhabditina</taxon>
        <taxon>Rhabditomorpha</taxon>
        <taxon>Rhabditoidea</taxon>
        <taxon>Rhabditidae</taxon>
        <taxon>Diploscapter</taxon>
    </lineage>
</organism>